<comment type="subcellular location">
    <subcellularLocation>
        <location evidence="1">Membrane</location>
        <topology evidence="1">Multi-pass membrane protein</topology>
    </subcellularLocation>
</comment>
<feature type="compositionally biased region" description="Acidic residues" evidence="7">
    <location>
        <begin position="434"/>
        <end position="457"/>
    </location>
</feature>
<dbReference type="PANTHER" id="PTHR12560">
    <property type="entry name" value="LONGEVITY ASSURANCE FACTOR 1 LAG1"/>
    <property type="match status" value="1"/>
</dbReference>
<dbReference type="PROSITE" id="PS50922">
    <property type="entry name" value="TLC"/>
    <property type="match status" value="1"/>
</dbReference>
<feature type="transmembrane region" description="Helical" evidence="8">
    <location>
        <begin position="188"/>
        <end position="205"/>
    </location>
</feature>
<organism evidence="10 11">
    <name type="scientific">Apiospora hydei</name>
    <dbReference type="NCBI Taxonomy" id="1337664"/>
    <lineage>
        <taxon>Eukaryota</taxon>
        <taxon>Fungi</taxon>
        <taxon>Dikarya</taxon>
        <taxon>Ascomycota</taxon>
        <taxon>Pezizomycotina</taxon>
        <taxon>Sordariomycetes</taxon>
        <taxon>Xylariomycetidae</taxon>
        <taxon>Amphisphaeriales</taxon>
        <taxon>Apiosporaceae</taxon>
        <taxon>Apiospora</taxon>
    </lineage>
</organism>
<feature type="region of interest" description="Disordered" evidence="7">
    <location>
        <begin position="1"/>
        <end position="60"/>
    </location>
</feature>
<keyword evidence="3 6" id="KW-0812">Transmembrane</keyword>
<name>A0ABR1VVR0_9PEZI</name>
<evidence type="ECO:0000256" key="8">
    <source>
        <dbReference type="SAM" id="Phobius"/>
    </source>
</evidence>
<dbReference type="PANTHER" id="PTHR12560:SF0">
    <property type="entry name" value="LD18904P"/>
    <property type="match status" value="1"/>
</dbReference>
<feature type="region of interest" description="Disordered" evidence="7">
    <location>
        <begin position="472"/>
        <end position="505"/>
    </location>
</feature>
<feature type="region of interest" description="Disordered" evidence="7">
    <location>
        <begin position="433"/>
        <end position="457"/>
    </location>
</feature>
<evidence type="ECO:0000256" key="2">
    <source>
        <dbReference type="ARBA" id="ARBA00009808"/>
    </source>
</evidence>
<keyword evidence="4 8" id="KW-1133">Transmembrane helix</keyword>
<evidence type="ECO:0000256" key="6">
    <source>
        <dbReference type="PROSITE-ProRule" id="PRU00205"/>
    </source>
</evidence>
<comment type="caution">
    <text evidence="10">The sequence shown here is derived from an EMBL/GenBank/DDBJ whole genome shotgun (WGS) entry which is preliminary data.</text>
</comment>
<evidence type="ECO:0000313" key="11">
    <source>
        <dbReference type="Proteomes" id="UP001433268"/>
    </source>
</evidence>
<dbReference type="Pfam" id="PF03798">
    <property type="entry name" value="TRAM_LAG1_CLN8"/>
    <property type="match status" value="1"/>
</dbReference>
<feature type="transmembrane region" description="Helical" evidence="8">
    <location>
        <begin position="305"/>
        <end position="324"/>
    </location>
</feature>
<dbReference type="Proteomes" id="UP001433268">
    <property type="component" value="Unassembled WGS sequence"/>
</dbReference>
<reference evidence="10 11" key="1">
    <citation type="submission" date="2023-01" db="EMBL/GenBank/DDBJ databases">
        <title>Analysis of 21 Apiospora genomes using comparative genomics revels a genus with tremendous synthesis potential of carbohydrate active enzymes and secondary metabolites.</title>
        <authorList>
            <person name="Sorensen T."/>
        </authorList>
    </citation>
    <scope>NUCLEOTIDE SEQUENCE [LARGE SCALE GENOMIC DNA]</scope>
    <source>
        <strain evidence="10 11">CBS 114990</strain>
    </source>
</reference>
<feature type="transmembrane region" description="Helical" evidence="8">
    <location>
        <begin position="282"/>
        <end position="299"/>
    </location>
</feature>
<proteinExistence type="inferred from homology"/>
<gene>
    <name evidence="10" type="ORF">PG997_009069</name>
</gene>
<evidence type="ECO:0000256" key="7">
    <source>
        <dbReference type="SAM" id="MobiDB-lite"/>
    </source>
</evidence>
<feature type="transmembrane region" description="Helical" evidence="8">
    <location>
        <begin position="144"/>
        <end position="167"/>
    </location>
</feature>
<evidence type="ECO:0000313" key="10">
    <source>
        <dbReference type="EMBL" id="KAK8074406.1"/>
    </source>
</evidence>
<feature type="transmembrane region" description="Helical" evidence="8">
    <location>
        <begin position="397"/>
        <end position="418"/>
    </location>
</feature>
<feature type="compositionally biased region" description="Basic and acidic residues" evidence="7">
    <location>
        <begin position="488"/>
        <end position="505"/>
    </location>
</feature>
<accession>A0ABR1VVR0</accession>
<sequence length="505" mass="57881">MSDPTEPVVAQDAPSRPLKIQVPSLATEQTLDKPKPSPALVSPALGSARPHMQSRKSGMNGPLYMQTANNKVIIRRIKRKGDGPMKNLARWLLDNQTGFSFNIIALLFLTHFCMPKARAFTSKFFTLSHYNEATGRYAVGENDYYFIVFCMVLFTGLRAGVMEHILAPLAKLWGISKKKEITRFSEQAWLLVYYFVFWPLGWVSPNLDPFPGLPSEHLLMRQPVHLLDLPYYLNMQELFANWPIRELSGVSKAYFLAQWAFWLQQVLVINIEERRKDHWQMLTHHFVTIALISCAYYYHQTRVGNLILVLMDLVDIFLPLAKCFKYLGFTTTPDVLFGVFMVTWFFTRHVFYGMACWSVYSDIPKQIPVPCPEGWSHLLEPFRDPSGTVCFTDNIRWGFLGCLLFLQVITIAWFITIIQVAIRVLKGGAADDVRSDDEAEEEEEEYEYEEAQPLEEEVGVEAIDLKNWERRTGVKRASSSSGVSLPGHSDRKELLGRIGCEKQVE</sequence>
<feature type="transmembrane region" description="Helical" evidence="8">
    <location>
        <begin position="88"/>
        <end position="109"/>
    </location>
</feature>
<comment type="similarity">
    <text evidence="2">Belongs to the sphingosine N-acyltransferase family.</text>
</comment>
<feature type="compositionally biased region" description="Low complexity" evidence="7">
    <location>
        <begin position="478"/>
        <end position="487"/>
    </location>
</feature>
<keyword evidence="5 6" id="KW-0472">Membrane</keyword>
<evidence type="ECO:0000256" key="5">
    <source>
        <dbReference type="ARBA" id="ARBA00023136"/>
    </source>
</evidence>
<dbReference type="GeneID" id="92046444"/>
<feature type="transmembrane region" description="Helical" evidence="8">
    <location>
        <begin position="336"/>
        <end position="360"/>
    </location>
</feature>
<dbReference type="RefSeq" id="XP_066665346.1">
    <property type="nucleotide sequence ID" value="XM_066813384.1"/>
</dbReference>
<dbReference type="EMBL" id="JAQQWN010000007">
    <property type="protein sequence ID" value="KAK8074406.1"/>
    <property type="molecule type" value="Genomic_DNA"/>
</dbReference>
<keyword evidence="11" id="KW-1185">Reference proteome</keyword>
<evidence type="ECO:0000259" key="9">
    <source>
        <dbReference type="PROSITE" id="PS50922"/>
    </source>
</evidence>
<evidence type="ECO:0000256" key="3">
    <source>
        <dbReference type="ARBA" id="ARBA00022692"/>
    </source>
</evidence>
<dbReference type="InterPro" id="IPR006634">
    <property type="entry name" value="TLC-dom"/>
</dbReference>
<protein>
    <submittedName>
        <fullName evidence="10">TLC domain-containing protein</fullName>
    </submittedName>
</protein>
<dbReference type="SMART" id="SM00724">
    <property type="entry name" value="TLC"/>
    <property type="match status" value="1"/>
</dbReference>
<dbReference type="InterPro" id="IPR016439">
    <property type="entry name" value="Lag1/Lac1-like"/>
</dbReference>
<evidence type="ECO:0000256" key="4">
    <source>
        <dbReference type="ARBA" id="ARBA00022989"/>
    </source>
</evidence>
<feature type="domain" description="TLC" evidence="9">
    <location>
        <begin position="209"/>
        <end position="426"/>
    </location>
</feature>
<evidence type="ECO:0000256" key="1">
    <source>
        <dbReference type="ARBA" id="ARBA00004141"/>
    </source>
</evidence>